<evidence type="ECO:0000313" key="1">
    <source>
        <dbReference type="EMBL" id="BAL80238.1"/>
    </source>
</evidence>
<dbReference type="Proteomes" id="UP000004793">
    <property type="component" value="Chromosome"/>
</dbReference>
<dbReference type="GO" id="GO:0016491">
    <property type="term" value="F:oxidoreductase activity"/>
    <property type="evidence" value="ECO:0007669"/>
    <property type="project" value="InterPro"/>
</dbReference>
<dbReference type="EMBL" id="AP012051">
    <property type="protein sequence ID" value="BAL80238.1"/>
    <property type="molecule type" value="Genomic_DNA"/>
</dbReference>
<dbReference type="InterPro" id="IPR052544">
    <property type="entry name" value="Bacteriocin_Proc_Enz"/>
</dbReference>
<proteinExistence type="predicted"/>
<organism evidence="1 2">
    <name type="scientific">Caldisericum exile (strain DSM 21853 / NBRC 104410 / AZM16c01)</name>
    <dbReference type="NCBI Taxonomy" id="511051"/>
    <lineage>
        <taxon>Bacteria</taxon>
        <taxon>Pseudomonadati</taxon>
        <taxon>Caldisericota/Cryosericota group</taxon>
        <taxon>Caldisericota</taxon>
        <taxon>Caldisericia</taxon>
        <taxon>Caldisericales</taxon>
        <taxon>Caldisericaceae</taxon>
        <taxon>Caldisericum</taxon>
    </lineage>
</organism>
<evidence type="ECO:0008006" key="3">
    <source>
        <dbReference type="Google" id="ProtNLM"/>
    </source>
</evidence>
<dbReference type="PANTHER" id="PTHR43745">
    <property type="entry name" value="NITROREDUCTASE MJ1384-RELATED"/>
    <property type="match status" value="1"/>
</dbReference>
<name>A0A7U6JEA4_CALEA</name>
<dbReference type="KEGG" id="cex:CSE_01120"/>
<evidence type="ECO:0000313" key="2">
    <source>
        <dbReference type="Proteomes" id="UP000004793"/>
    </source>
</evidence>
<dbReference type="Gene3D" id="3.40.109.10">
    <property type="entry name" value="NADH Oxidase"/>
    <property type="match status" value="1"/>
</dbReference>
<reference evidence="1 2" key="1">
    <citation type="submission" date="2011-01" db="EMBL/GenBank/DDBJ databases">
        <title>Whole genome sequence of Caldisericum exile AZM16c01.</title>
        <authorList>
            <person name="Narita-Yamada S."/>
            <person name="Kawakoshi A."/>
            <person name="Nakamura S."/>
            <person name="Sasagawa M."/>
            <person name="Fukada J."/>
            <person name="Sekine M."/>
            <person name="Kato Y."/>
            <person name="Fukai R."/>
            <person name="Sasaki K."/>
            <person name="Hanamaki A."/>
            <person name="Narita H."/>
            <person name="Konno Y."/>
            <person name="Mori K."/>
            <person name="Yamazaki S."/>
            <person name="Suzuki K."/>
            <person name="Fujita N."/>
        </authorList>
    </citation>
    <scope>NUCLEOTIDE SEQUENCE [LARGE SCALE GENOMIC DNA]</scope>
    <source>
        <strain evidence="2">DSM 21853 / NBRC 104410 / AZM16c01</strain>
    </source>
</reference>
<dbReference type="InterPro" id="IPR000415">
    <property type="entry name" value="Nitroreductase-like"/>
</dbReference>
<keyword evidence="2" id="KW-1185">Reference proteome</keyword>
<sequence>MFFYEEVKKMEEIGKEAFLKNFLEETFIPYDNSVEMRGDNLTSFLRRFEKNLLFEMYQIKSYLSKYDPDNYDEKIKENYEIKKWFFNTAYSYRRNILDEKQRLIVNFNNEGFKSIFNELLKGKNVQNIFFSNDVYLLFMSKLYRYIPKHNEFLYLRAINTNEILKNVISEEKKLDEFKVIILIISSPLRNYVSFGERGYRNCIFEAGLLSQKLSDICESLKFEYLNIYNFYDKELNNLIGLDGVDHYLQNMIFIKPQALGGLYGR</sequence>
<gene>
    <name evidence="1" type="ordered locus">CSE_01120</name>
</gene>
<dbReference type="AlphaFoldDB" id="A0A7U6JEA4"/>
<accession>A0A7U6JEA4</accession>
<dbReference type="PANTHER" id="PTHR43745:SF2">
    <property type="entry name" value="NITROREDUCTASE MJ1384-RELATED"/>
    <property type="match status" value="1"/>
</dbReference>
<protein>
    <recommendedName>
        <fullName evidence="3">Nitroreductase domain-containing protein</fullName>
    </recommendedName>
</protein>